<gene>
    <name evidence="5" type="ORF">HA72_1060</name>
    <name evidence="6" type="ORF">MsedA_1073</name>
    <name evidence="7" type="ORF">MsedB_1075</name>
    <name evidence="8" type="ORF">MsedC_1073</name>
    <name evidence="9" type="ORF">MsedD_1074</name>
    <name evidence="10" type="ORF">MsedE_1076</name>
</gene>
<evidence type="ECO:0000259" key="4">
    <source>
        <dbReference type="PROSITE" id="PS50949"/>
    </source>
</evidence>
<dbReference type="SMART" id="SM00345">
    <property type="entry name" value="HTH_GNTR"/>
    <property type="match status" value="1"/>
</dbReference>
<dbReference type="Proteomes" id="UP000062398">
    <property type="component" value="Chromosome"/>
</dbReference>
<evidence type="ECO:0000313" key="11">
    <source>
        <dbReference type="Proteomes" id="UP000029084"/>
    </source>
</evidence>
<reference evidence="13 14" key="2">
    <citation type="journal article" date="2015" name="Genome Announc.">
        <title>Complete Genome Sequences of Evolved Arsenate-Resistant Metallosphaera sedula Strains.</title>
        <authorList>
            <person name="Ai C."/>
            <person name="McCarthy S."/>
            <person name="Schackwitz W."/>
            <person name="Martin J."/>
            <person name="Lipzen A."/>
            <person name="Blum P."/>
        </authorList>
    </citation>
    <scope>NUCLEOTIDE SEQUENCE [LARGE SCALE GENOMIC DNA]</scope>
    <source>
        <strain evidence="8 14">ARS120-1</strain>
        <strain evidence="9 13">ARS120-2</strain>
        <strain evidence="6 16">ARS50-1</strain>
        <strain evidence="7 15">ARS50-2</strain>
    </source>
</reference>
<evidence type="ECO:0000313" key="14">
    <source>
        <dbReference type="Proteomes" id="UP000062398"/>
    </source>
</evidence>
<dbReference type="EMBL" id="CP012173">
    <property type="protein sequence ID" value="AKV76346.1"/>
    <property type="molecule type" value="Genomic_DNA"/>
</dbReference>
<sequence>MEQMTQTRGKKSDYIYERLKTDIQRGKFLPGQRLVEDALAKEYGSSRNTIRLALTRLENDGIVKRTTSGVIVSFIDLKEAVEILEVREVIEGFLARKAATRISEESLQRLESTLMEMKTALENREFLRYSQLNERFHSIIYEASGNTTAQLLLSTLKLKMIRYQFRTVMVPGRAEVSWNEHFRIFQALKNHDENEAELWARTHVKNVRELIQNNKELLDLVAT</sequence>
<dbReference type="Proteomes" id="UP000056255">
    <property type="component" value="Chromosome"/>
</dbReference>
<protein>
    <submittedName>
        <fullName evidence="6">GntR family transcriptional regulator</fullName>
    </submittedName>
    <submittedName>
        <fullName evidence="5">Transcriptional regulator, GntR family</fullName>
    </submittedName>
</protein>
<dbReference type="AlphaFoldDB" id="A0A088E4H3"/>
<evidence type="ECO:0000313" key="13">
    <source>
        <dbReference type="Proteomes" id="UP000061362"/>
    </source>
</evidence>
<evidence type="ECO:0000313" key="7">
    <source>
        <dbReference type="EMBL" id="AKV76346.1"/>
    </source>
</evidence>
<proteinExistence type="predicted"/>
<reference evidence="10 12" key="3">
    <citation type="submission" date="2015-07" db="EMBL/GenBank/DDBJ databases">
        <title>Physiological, transcriptional responses and genome re-sequencing of acid resistant extremely thermoacidophilic Metallosphaera sedula SARC-M1.</title>
        <authorList>
            <person name="Ai C."/>
            <person name="McCarthy S."/>
            <person name="Eckrich V."/>
            <person name="Rudrappa D."/>
            <person name="Qiu G."/>
            <person name="Blum P."/>
        </authorList>
    </citation>
    <scope>NUCLEOTIDE SEQUENCE [LARGE SCALE GENOMIC DNA]</scope>
    <source>
        <strain evidence="10 12">SARC-M1</strain>
    </source>
</reference>
<dbReference type="Proteomes" id="UP000029084">
    <property type="component" value="Chromosome"/>
</dbReference>
<dbReference type="PATRIC" id="fig|43687.5.peg.1103"/>
<evidence type="ECO:0000313" key="5">
    <source>
        <dbReference type="EMBL" id="AIM27211.1"/>
    </source>
</evidence>
<evidence type="ECO:0000313" key="6">
    <source>
        <dbReference type="EMBL" id="AKV74106.1"/>
    </source>
</evidence>
<dbReference type="Gene3D" id="1.20.120.530">
    <property type="entry name" value="GntR ligand-binding domain-like"/>
    <property type="match status" value="1"/>
</dbReference>
<evidence type="ECO:0000313" key="9">
    <source>
        <dbReference type="EMBL" id="AKV80842.1"/>
    </source>
</evidence>
<dbReference type="Proteomes" id="UP000068832">
    <property type="component" value="Chromosome"/>
</dbReference>
<dbReference type="PANTHER" id="PTHR43537">
    <property type="entry name" value="TRANSCRIPTIONAL REGULATOR, GNTR FAMILY"/>
    <property type="match status" value="1"/>
</dbReference>
<keyword evidence="1" id="KW-0805">Transcription regulation</keyword>
<dbReference type="SUPFAM" id="SSF48008">
    <property type="entry name" value="GntR ligand-binding domain-like"/>
    <property type="match status" value="1"/>
</dbReference>
<reference evidence="5 11" key="1">
    <citation type="journal article" date="2014" name="J. Bacteriol.">
        <title>Role of an Archaeal PitA Transporter in the Copper and Arsenic Resistance of Metallosphaera sedula, an Extreme Thermoacidophile.</title>
        <authorList>
            <person name="McCarthy S."/>
            <person name="Ai C."/>
            <person name="Wheaton G."/>
            <person name="Tevatia R."/>
            <person name="Eckrich V."/>
            <person name="Kelly R."/>
            <person name="Blum P."/>
        </authorList>
    </citation>
    <scope>NUCLEOTIDE SEQUENCE [LARGE SCALE GENOMIC DNA]</scope>
    <source>
        <strain evidence="5 11">CuR1</strain>
    </source>
</reference>
<dbReference type="EMBL" id="CP012172">
    <property type="protein sequence ID" value="AKV74106.1"/>
    <property type="molecule type" value="Genomic_DNA"/>
</dbReference>
<evidence type="ECO:0000256" key="3">
    <source>
        <dbReference type="ARBA" id="ARBA00023163"/>
    </source>
</evidence>
<dbReference type="Pfam" id="PF07729">
    <property type="entry name" value="FCD"/>
    <property type="match status" value="1"/>
</dbReference>
<evidence type="ECO:0000313" key="8">
    <source>
        <dbReference type="EMBL" id="AKV78597.1"/>
    </source>
</evidence>
<evidence type="ECO:0000313" key="12">
    <source>
        <dbReference type="Proteomes" id="UP000056255"/>
    </source>
</evidence>
<dbReference type="OrthoDB" id="44108at2157"/>
<dbReference type="InterPro" id="IPR036388">
    <property type="entry name" value="WH-like_DNA-bd_sf"/>
</dbReference>
<name>A0A088E4H3_9CREN</name>
<evidence type="ECO:0000256" key="2">
    <source>
        <dbReference type="ARBA" id="ARBA00023125"/>
    </source>
</evidence>
<evidence type="ECO:0000313" key="10">
    <source>
        <dbReference type="EMBL" id="AKV83086.1"/>
    </source>
</evidence>
<dbReference type="EMBL" id="CP012174">
    <property type="protein sequence ID" value="AKV78597.1"/>
    <property type="molecule type" value="Genomic_DNA"/>
</dbReference>
<dbReference type="InterPro" id="IPR008920">
    <property type="entry name" value="TF_FadR/GntR_C"/>
</dbReference>
<dbReference type="PROSITE" id="PS50949">
    <property type="entry name" value="HTH_GNTR"/>
    <property type="match status" value="1"/>
</dbReference>
<dbReference type="PANTHER" id="PTHR43537:SF5">
    <property type="entry name" value="UXU OPERON TRANSCRIPTIONAL REGULATOR"/>
    <property type="match status" value="1"/>
</dbReference>
<dbReference type="SMART" id="SM00895">
    <property type="entry name" value="FCD"/>
    <property type="match status" value="1"/>
</dbReference>
<dbReference type="EMBL" id="CP008822">
    <property type="protein sequence ID" value="AIM27211.1"/>
    <property type="molecule type" value="Genomic_DNA"/>
</dbReference>
<dbReference type="GO" id="GO:0003677">
    <property type="term" value="F:DNA binding"/>
    <property type="evidence" value="ECO:0007669"/>
    <property type="project" value="UniProtKB-KW"/>
</dbReference>
<dbReference type="CDD" id="cd07377">
    <property type="entry name" value="WHTH_GntR"/>
    <property type="match status" value="1"/>
</dbReference>
<dbReference type="InterPro" id="IPR000524">
    <property type="entry name" value="Tscrpt_reg_HTH_GntR"/>
</dbReference>
<dbReference type="GO" id="GO:0003700">
    <property type="term" value="F:DNA-binding transcription factor activity"/>
    <property type="evidence" value="ECO:0007669"/>
    <property type="project" value="InterPro"/>
</dbReference>
<evidence type="ECO:0000313" key="15">
    <source>
        <dbReference type="Proteomes" id="UP000062475"/>
    </source>
</evidence>
<dbReference type="Proteomes" id="UP000061362">
    <property type="component" value="Chromosome"/>
</dbReference>
<dbReference type="Proteomes" id="UP000062475">
    <property type="component" value="Chromosome"/>
</dbReference>
<keyword evidence="3" id="KW-0804">Transcription</keyword>
<dbReference type="Gene3D" id="1.10.10.10">
    <property type="entry name" value="Winged helix-like DNA-binding domain superfamily/Winged helix DNA-binding domain"/>
    <property type="match status" value="1"/>
</dbReference>
<evidence type="ECO:0000313" key="16">
    <source>
        <dbReference type="Proteomes" id="UP000068832"/>
    </source>
</evidence>
<organism evidence="5 11">
    <name type="scientific">Metallosphaera sedula</name>
    <dbReference type="NCBI Taxonomy" id="43687"/>
    <lineage>
        <taxon>Archaea</taxon>
        <taxon>Thermoproteota</taxon>
        <taxon>Thermoprotei</taxon>
        <taxon>Sulfolobales</taxon>
        <taxon>Sulfolobaceae</taxon>
        <taxon>Metallosphaera</taxon>
    </lineage>
</organism>
<dbReference type="InterPro" id="IPR036390">
    <property type="entry name" value="WH_DNA-bd_sf"/>
</dbReference>
<accession>A0A088E4H3</accession>
<feature type="domain" description="HTH gntR-type" evidence="4">
    <location>
        <begin position="9"/>
        <end position="75"/>
    </location>
</feature>
<evidence type="ECO:0000256" key="1">
    <source>
        <dbReference type="ARBA" id="ARBA00023015"/>
    </source>
</evidence>
<dbReference type="EMBL" id="CP012176">
    <property type="protein sequence ID" value="AKV83086.1"/>
    <property type="molecule type" value="Genomic_DNA"/>
</dbReference>
<dbReference type="EMBL" id="CP012175">
    <property type="protein sequence ID" value="AKV80842.1"/>
    <property type="molecule type" value="Genomic_DNA"/>
</dbReference>
<dbReference type="SUPFAM" id="SSF46785">
    <property type="entry name" value="Winged helix' DNA-binding domain"/>
    <property type="match status" value="1"/>
</dbReference>
<dbReference type="Pfam" id="PF00392">
    <property type="entry name" value="GntR"/>
    <property type="match status" value="1"/>
</dbReference>
<keyword evidence="2" id="KW-0238">DNA-binding</keyword>
<dbReference type="InterPro" id="IPR011711">
    <property type="entry name" value="GntR_C"/>
</dbReference>